<accession>A0AAE0RWY4</accession>
<keyword evidence="2" id="KW-1185">Reference proteome</keyword>
<evidence type="ECO:0000313" key="2">
    <source>
        <dbReference type="Proteomes" id="UP001195483"/>
    </source>
</evidence>
<sequence>MPQNLQSQTKPKHSAFKTGHILQSDMQLPTLTAELWMLSDSAPWINPEPIVNIAIKTLGKKSDNPWRLLGVINLLLDIQYQHYTKIYTDGSNSKELNRTAAEV</sequence>
<feature type="non-terminal residue" evidence="1">
    <location>
        <position position="103"/>
    </location>
</feature>
<protein>
    <submittedName>
        <fullName evidence="1">Uncharacterized protein</fullName>
    </submittedName>
</protein>
<gene>
    <name evidence="1" type="ORF">CHS0354_033921</name>
</gene>
<comment type="caution">
    <text evidence="1">The sequence shown here is derived from an EMBL/GenBank/DDBJ whole genome shotgun (WGS) entry which is preliminary data.</text>
</comment>
<proteinExistence type="predicted"/>
<reference evidence="1" key="2">
    <citation type="journal article" date="2021" name="Genome Biol. Evol.">
        <title>Developing a high-quality reference genome for a parasitic bivalve with doubly uniparental inheritance (Bivalvia: Unionida).</title>
        <authorList>
            <person name="Smith C.H."/>
        </authorList>
    </citation>
    <scope>NUCLEOTIDE SEQUENCE</scope>
    <source>
        <strain evidence="1">CHS0354</strain>
        <tissue evidence="1">Mantle</tissue>
    </source>
</reference>
<reference evidence="1" key="3">
    <citation type="submission" date="2023-05" db="EMBL/GenBank/DDBJ databases">
        <authorList>
            <person name="Smith C.H."/>
        </authorList>
    </citation>
    <scope>NUCLEOTIDE SEQUENCE</scope>
    <source>
        <strain evidence="1">CHS0354</strain>
        <tissue evidence="1">Mantle</tissue>
    </source>
</reference>
<reference evidence="1" key="1">
    <citation type="journal article" date="2021" name="Genome Biol. Evol.">
        <title>A High-Quality Reference Genome for a Parasitic Bivalve with Doubly Uniparental Inheritance (Bivalvia: Unionida).</title>
        <authorList>
            <person name="Smith C.H."/>
        </authorList>
    </citation>
    <scope>NUCLEOTIDE SEQUENCE</scope>
    <source>
        <strain evidence="1">CHS0354</strain>
    </source>
</reference>
<evidence type="ECO:0000313" key="1">
    <source>
        <dbReference type="EMBL" id="KAK3581126.1"/>
    </source>
</evidence>
<dbReference type="Proteomes" id="UP001195483">
    <property type="component" value="Unassembled WGS sequence"/>
</dbReference>
<dbReference type="AlphaFoldDB" id="A0AAE0RWY4"/>
<dbReference type="EMBL" id="JAEAOA010001977">
    <property type="protein sequence ID" value="KAK3581126.1"/>
    <property type="molecule type" value="Genomic_DNA"/>
</dbReference>
<name>A0AAE0RWY4_9BIVA</name>
<organism evidence="1 2">
    <name type="scientific">Potamilus streckersoni</name>
    <dbReference type="NCBI Taxonomy" id="2493646"/>
    <lineage>
        <taxon>Eukaryota</taxon>
        <taxon>Metazoa</taxon>
        <taxon>Spiralia</taxon>
        <taxon>Lophotrochozoa</taxon>
        <taxon>Mollusca</taxon>
        <taxon>Bivalvia</taxon>
        <taxon>Autobranchia</taxon>
        <taxon>Heteroconchia</taxon>
        <taxon>Palaeoheterodonta</taxon>
        <taxon>Unionida</taxon>
        <taxon>Unionoidea</taxon>
        <taxon>Unionidae</taxon>
        <taxon>Ambleminae</taxon>
        <taxon>Lampsilini</taxon>
        <taxon>Potamilus</taxon>
    </lineage>
</organism>